<evidence type="ECO:0000256" key="2">
    <source>
        <dbReference type="ARBA" id="ARBA00022547"/>
    </source>
</evidence>
<evidence type="ECO:0000313" key="10">
    <source>
        <dbReference type="Proteomes" id="UP000188320"/>
    </source>
</evidence>
<dbReference type="InterPro" id="IPR008688">
    <property type="entry name" value="ATP_synth_Bsub_B/MI25"/>
</dbReference>
<evidence type="ECO:0000256" key="4">
    <source>
        <dbReference type="ARBA" id="ARBA00022792"/>
    </source>
</evidence>
<evidence type="ECO:0000256" key="6">
    <source>
        <dbReference type="ARBA" id="ARBA00023128"/>
    </source>
</evidence>
<comment type="subunit">
    <text evidence="8">F-type ATPases have 2 components, CF(1) - the catalytic core - and CF(0) - the membrane proton channel. In yeast, the dimeric form of ATP synthase consists of 17 polypeptides: alpha, beta, gamma, delta, epsilon, 4 (B), 5 (OSCP), 6 (A), 8, 9 (C), d, E (Tim11), f, g, h, i/j and k.</text>
</comment>
<dbReference type="AlphaFoldDB" id="A0A1R1PX62"/>
<dbReference type="GO" id="GO:0045259">
    <property type="term" value="C:proton-transporting ATP synthase complex"/>
    <property type="evidence" value="ECO:0007669"/>
    <property type="project" value="UniProtKB-KW"/>
</dbReference>
<keyword evidence="5 8" id="KW-0406">Ion transport</keyword>
<dbReference type="SUPFAM" id="SSF161060">
    <property type="entry name" value="ATP synthase B chain-like"/>
    <property type="match status" value="1"/>
</dbReference>
<dbReference type="PANTHER" id="PTHR12733:SF3">
    <property type="entry name" value="ATP SYNTHASE F(0) COMPLEX SUBUNIT B1, MITOCHONDRIAL"/>
    <property type="match status" value="1"/>
</dbReference>
<dbReference type="Proteomes" id="UP000188320">
    <property type="component" value="Unassembled WGS sequence"/>
</dbReference>
<dbReference type="InterPro" id="IPR013837">
    <property type="entry name" value="ATP_synth_F0_suB"/>
</dbReference>
<organism evidence="9 10">
    <name type="scientific">Zancudomyces culisetae</name>
    <name type="common">Gut fungus</name>
    <name type="synonym">Smittium culisetae</name>
    <dbReference type="NCBI Taxonomy" id="1213189"/>
    <lineage>
        <taxon>Eukaryota</taxon>
        <taxon>Fungi</taxon>
        <taxon>Fungi incertae sedis</taxon>
        <taxon>Zoopagomycota</taxon>
        <taxon>Kickxellomycotina</taxon>
        <taxon>Harpellomycetes</taxon>
        <taxon>Harpellales</taxon>
        <taxon>Legeriomycetaceae</taxon>
        <taxon>Zancudomyces</taxon>
    </lineage>
</organism>
<keyword evidence="7 8" id="KW-0472">Membrane</keyword>
<dbReference type="Pfam" id="PF05405">
    <property type="entry name" value="Mt_ATP-synt_B"/>
    <property type="match status" value="1"/>
</dbReference>
<evidence type="ECO:0000256" key="8">
    <source>
        <dbReference type="RuleBase" id="RU368017"/>
    </source>
</evidence>
<comment type="subcellular location">
    <subcellularLocation>
        <location evidence="8">Mitochondrion</location>
    </subcellularLocation>
    <subcellularLocation>
        <location evidence="8">Mitochondrion inner membrane</location>
    </subcellularLocation>
</comment>
<gene>
    <name evidence="9" type="ORF">AX774_g864</name>
</gene>
<accession>A0A1R1PX62</accession>
<keyword evidence="3 8" id="KW-0375">Hydrogen ion transport</keyword>
<evidence type="ECO:0000256" key="1">
    <source>
        <dbReference type="ARBA" id="ARBA00022448"/>
    </source>
</evidence>
<keyword evidence="4 8" id="KW-0999">Mitochondrion inner membrane</keyword>
<comment type="similarity">
    <text evidence="8">Belongs to the eukaryotic ATPase B chain family.</text>
</comment>
<sequence>MAFRQLLGGSKALVSTHSLALNATKTFAPKVTAQALSRSFSTSNQVSKSSEEKATSIIASLPGDSMVTKTGYIAAATGLTALLISKEIYVFNEETVILAAFASLVTLLYTKVREPMKQWGNEYRETLRDTMNSARQQHLELVDSKISSLSQLSNINAVNSDLFALSKEIVKMEAEIFEKQQEIAFINEVKAVLDSHVRYERSVRESEQKQVAEKIVTNIRGLLKNPKFQQDLVQECLADLKAKRQ</sequence>
<dbReference type="GO" id="GO:0046933">
    <property type="term" value="F:proton-transporting ATP synthase activity, rotational mechanism"/>
    <property type="evidence" value="ECO:0007669"/>
    <property type="project" value="TreeGrafter"/>
</dbReference>
<proteinExistence type="inferred from homology"/>
<dbReference type="PANTHER" id="PTHR12733">
    <property type="entry name" value="MITOCHONDRIAL ATP SYNTHASE B CHAIN"/>
    <property type="match status" value="1"/>
</dbReference>
<evidence type="ECO:0000256" key="3">
    <source>
        <dbReference type="ARBA" id="ARBA00022781"/>
    </source>
</evidence>
<evidence type="ECO:0000313" key="9">
    <source>
        <dbReference type="EMBL" id="OMH85576.1"/>
    </source>
</evidence>
<keyword evidence="2 8" id="KW-0138">CF(0)</keyword>
<keyword evidence="10" id="KW-1185">Reference proteome</keyword>
<dbReference type="Gene3D" id="1.20.5.2210">
    <property type="match status" value="1"/>
</dbReference>
<comment type="function">
    <text evidence="8">Subunit b, of the mitochondrial membrane ATP synthase complex (F(1)F(0) ATP synthase or Complex V) that produces ATP from ADP in the presence of a proton gradient across the membrane which is generated by electron transport complexes of the respiratory chain. ATP synthase complex consist of a soluble F(1) head domain - the catalytic core - and a membrane F(1) domain - the membrane proton channel. These two domains are linked by a central stalk rotating inside the F(1) region and a stationary peripheral stalk. During catalysis, ATP synthesis in the catalytic domain of F(1) is coupled via a rotary mechanism of the central stalk subunits to proton translocation. In vivo, can only synthesize ATP although its ATP hydrolase activity can be activated artificially in vitro. Part of the complex F(0) domain. Part of the complex F(0) domain and the peripheric stalk, which acts as a stator to hold the catalytic alpha(3)beta(3) subcomplex and subunit a/ATP6 static relative to the rotary elements.</text>
</comment>
<dbReference type="EMBL" id="LSSK01000071">
    <property type="protein sequence ID" value="OMH85576.1"/>
    <property type="molecule type" value="Genomic_DNA"/>
</dbReference>
<reference evidence="10" key="1">
    <citation type="submission" date="2017-01" db="EMBL/GenBank/DDBJ databases">
        <authorList>
            <person name="Wang Y."/>
            <person name="White M."/>
            <person name="Kvist S."/>
            <person name="Moncalvo J.-M."/>
        </authorList>
    </citation>
    <scope>NUCLEOTIDE SEQUENCE [LARGE SCALE GENOMIC DNA]</scope>
    <source>
        <strain evidence="10">COL-18-3</strain>
    </source>
</reference>
<dbReference type="GO" id="GO:0005743">
    <property type="term" value="C:mitochondrial inner membrane"/>
    <property type="evidence" value="ECO:0007669"/>
    <property type="project" value="UniProtKB-SubCell"/>
</dbReference>
<comment type="caution">
    <text evidence="9">The sequence shown here is derived from an EMBL/GenBank/DDBJ whole genome shotgun (WGS) entry which is preliminary data.</text>
</comment>
<keyword evidence="6 8" id="KW-0496">Mitochondrion</keyword>
<keyword evidence="1 8" id="KW-0813">Transport</keyword>
<protein>
    <recommendedName>
        <fullName evidence="8">ATP synthase subunit 4</fullName>
    </recommendedName>
</protein>
<name>A0A1R1PX62_ZANCU</name>
<dbReference type="OrthoDB" id="67388at2759"/>
<evidence type="ECO:0000256" key="5">
    <source>
        <dbReference type="ARBA" id="ARBA00023065"/>
    </source>
</evidence>
<evidence type="ECO:0000256" key="7">
    <source>
        <dbReference type="ARBA" id="ARBA00023136"/>
    </source>
</evidence>